<keyword evidence="3" id="KW-1185">Reference proteome</keyword>
<gene>
    <name evidence="2" type="ORF">CEXT_626871</name>
</gene>
<evidence type="ECO:0000313" key="3">
    <source>
        <dbReference type="Proteomes" id="UP001054945"/>
    </source>
</evidence>
<sequence length="115" mass="12896">MGGQVSIFGRHTPFEKKSTNDADSQYLERFSQLAGSLINCGPVLNWLEVGFFPCECVEIIGDKVPQSFKIPKAPAKTSFTEAWQTDSFLQIFSFIQTISAEIKTKRNFEGKGLRL</sequence>
<comment type="caution">
    <text evidence="2">The sequence shown here is derived from an EMBL/GenBank/DDBJ whole genome shotgun (WGS) entry which is preliminary data.</text>
</comment>
<dbReference type="PANTHER" id="PTHR15729:SF10">
    <property type="entry name" value="GTPASE-ACTIVATING PROTEIN CDGAPR"/>
    <property type="match status" value="1"/>
</dbReference>
<dbReference type="Proteomes" id="UP001054945">
    <property type="component" value="Unassembled WGS sequence"/>
</dbReference>
<reference evidence="2 3" key="1">
    <citation type="submission" date="2021-06" db="EMBL/GenBank/DDBJ databases">
        <title>Caerostris extrusa draft genome.</title>
        <authorList>
            <person name="Kono N."/>
            <person name="Arakawa K."/>
        </authorList>
    </citation>
    <scope>NUCLEOTIDE SEQUENCE [LARGE SCALE GENOMIC DNA]</scope>
</reference>
<dbReference type="GO" id="GO:0007264">
    <property type="term" value="P:small GTPase-mediated signal transduction"/>
    <property type="evidence" value="ECO:0007669"/>
    <property type="project" value="TreeGrafter"/>
</dbReference>
<accession>A0AAV4MKY5</accession>
<dbReference type="AlphaFoldDB" id="A0AAV4MKY5"/>
<dbReference type="GO" id="GO:0005096">
    <property type="term" value="F:GTPase activator activity"/>
    <property type="evidence" value="ECO:0007669"/>
    <property type="project" value="UniProtKB-KW"/>
</dbReference>
<proteinExistence type="predicted"/>
<evidence type="ECO:0000313" key="2">
    <source>
        <dbReference type="EMBL" id="GIX72525.1"/>
    </source>
</evidence>
<evidence type="ECO:0000256" key="1">
    <source>
        <dbReference type="ARBA" id="ARBA00022468"/>
    </source>
</evidence>
<dbReference type="PANTHER" id="PTHR15729">
    <property type="entry name" value="CDC42 GTPASE-ACTIVATING PROTEIN"/>
    <property type="match status" value="1"/>
</dbReference>
<name>A0AAV4MKY5_CAEEX</name>
<protein>
    <submittedName>
        <fullName evidence="2">Uncharacterized protein</fullName>
    </submittedName>
</protein>
<dbReference type="EMBL" id="BPLR01002326">
    <property type="protein sequence ID" value="GIX72525.1"/>
    <property type="molecule type" value="Genomic_DNA"/>
</dbReference>
<organism evidence="2 3">
    <name type="scientific">Caerostris extrusa</name>
    <name type="common">Bark spider</name>
    <name type="synonym">Caerostris bankana</name>
    <dbReference type="NCBI Taxonomy" id="172846"/>
    <lineage>
        <taxon>Eukaryota</taxon>
        <taxon>Metazoa</taxon>
        <taxon>Ecdysozoa</taxon>
        <taxon>Arthropoda</taxon>
        <taxon>Chelicerata</taxon>
        <taxon>Arachnida</taxon>
        <taxon>Araneae</taxon>
        <taxon>Araneomorphae</taxon>
        <taxon>Entelegynae</taxon>
        <taxon>Araneoidea</taxon>
        <taxon>Araneidae</taxon>
        <taxon>Caerostris</taxon>
    </lineage>
</organism>
<dbReference type="InterPro" id="IPR051576">
    <property type="entry name" value="PX-Rho_GAP"/>
</dbReference>
<keyword evidence="1" id="KW-0343">GTPase activation</keyword>